<evidence type="ECO:0000256" key="1">
    <source>
        <dbReference type="ARBA" id="ARBA00001974"/>
    </source>
</evidence>
<dbReference type="Gene3D" id="3.30.9.10">
    <property type="entry name" value="D-Amino Acid Oxidase, subunit A, domain 2"/>
    <property type="match status" value="1"/>
</dbReference>
<dbReference type="GO" id="GO:0050660">
    <property type="term" value="F:flavin adenine dinucleotide binding"/>
    <property type="evidence" value="ECO:0007669"/>
    <property type="project" value="InterPro"/>
</dbReference>
<dbReference type="Gene3D" id="3.50.50.60">
    <property type="entry name" value="FAD/NAD(P)-binding domain"/>
    <property type="match status" value="1"/>
</dbReference>
<evidence type="ECO:0000256" key="3">
    <source>
        <dbReference type="ARBA" id="ARBA00022827"/>
    </source>
</evidence>
<feature type="domain" description="FAD dependent oxidoreductase" evidence="5">
    <location>
        <begin position="5"/>
        <end position="334"/>
    </location>
</feature>
<comment type="caution">
    <text evidence="6">The sequence shown here is derived from an EMBL/GenBank/DDBJ whole genome shotgun (WGS) entry which is preliminary data.</text>
</comment>
<evidence type="ECO:0000259" key="5">
    <source>
        <dbReference type="Pfam" id="PF01266"/>
    </source>
</evidence>
<dbReference type="RefSeq" id="WP_312865464.1">
    <property type="nucleotide sequence ID" value="NZ_BAABAI010000036.1"/>
</dbReference>
<name>A0A7W7WUG2_9PSEU</name>
<dbReference type="GO" id="GO:0008115">
    <property type="term" value="F:sarcosine oxidase activity"/>
    <property type="evidence" value="ECO:0007669"/>
    <property type="project" value="UniProtKB-EC"/>
</dbReference>
<evidence type="ECO:0000256" key="2">
    <source>
        <dbReference type="ARBA" id="ARBA00022630"/>
    </source>
</evidence>
<protein>
    <submittedName>
        <fullName evidence="6">Sarcosine oxidase</fullName>
        <ecNumber evidence="6">1.5.3.1</ecNumber>
    </submittedName>
</protein>
<dbReference type="EMBL" id="JACHJS010000001">
    <property type="protein sequence ID" value="MBB4963348.1"/>
    <property type="molecule type" value="Genomic_DNA"/>
</dbReference>
<gene>
    <name evidence="6" type="ORF">F4559_000707</name>
</gene>
<keyword evidence="2" id="KW-0285">Flavoprotein</keyword>
<keyword evidence="4 6" id="KW-0560">Oxidoreductase</keyword>
<dbReference type="InterPro" id="IPR036188">
    <property type="entry name" value="FAD/NAD-bd_sf"/>
</dbReference>
<dbReference type="SUPFAM" id="SSF51905">
    <property type="entry name" value="FAD/NAD(P)-binding domain"/>
    <property type="match status" value="1"/>
</dbReference>
<evidence type="ECO:0000313" key="6">
    <source>
        <dbReference type="EMBL" id="MBB4963348.1"/>
    </source>
</evidence>
<comment type="cofactor">
    <cofactor evidence="1">
        <name>FAD</name>
        <dbReference type="ChEBI" id="CHEBI:57692"/>
    </cofactor>
</comment>
<dbReference type="InterPro" id="IPR006076">
    <property type="entry name" value="FAD-dep_OxRdtase"/>
</dbReference>
<organism evidence="6 7">
    <name type="scientific">Saccharothrix violaceirubra</name>
    <dbReference type="NCBI Taxonomy" id="413306"/>
    <lineage>
        <taxon>Bacteria</taxon>
        <taxon>Bacillati</taxon>
        <taxon>Actinomycetota</taxon>
        <taxon>Actinomycetes</taxon>
        <taxon>Pseudonocardiales</taxon>
        <taxon>Pseudonocardiaceae</taxon>
        <taxon>Saccharothrix</taxon>
    </lineage>
</organism>
<accession>A0A7W7WUG2</accession>
<dbReference type="AlphaFoldDB" id="A0A7W7WUG2"/>
<dbReference type="InterPro" id="IPR045170">
    <property type="entry name" value="MTOX"/>
</dbReference>
<proteinExistence type="predicted"/>
<evidence type="ECO:0000256" key="4">
    <source>
        <dbReference type="ARBA" id="ARBA00023002"/>
    </source>
</evidence>
<keyword evidence="3" id="KW-0274">FAD</keyword>
<dbReference type="EC" id="1.5.3.1" evidence="6"/>
<keyword evidence="7" id="KW-1185">Reference proteome</keyword>
<reference evidence="6 7" key="1">
    <citation type="submission" date="2020-08" db="EMBL/GenBank/DDBJ databases">
        <title>Sequencing the genomes of 1000 actinobacteria strains.</title>
        <authorList>
            <person name="Klenk H.-P."/>
        </authorList>
    </citation>
    <scope>NUCLEOTIDE SEQUENCE [LARGE SCALE GENOMIC DNA]</scope>
    <source>
        <strain evidence="6 7">DSM 45084</strain>
    </source>
</reference>
<dbReference type="Pfam" id="PF01266">
    <property type="entry name" value="DAO"/>
    <property type="match status" value="1"/>
</dbReference>
<sequence>MTDVDVVVVGGGAMGSAAAWQLAVRGFEVVLLERFSPGHAFGASHGASRIFRLVYGDPLYVGLALEASALWRELGGDVLTETGGVDHGDLTGLAESLEAAGSPGRLITADEARARWPGLRFDTDVFFHPRTGRLHADNAVTKLQEAATYHGAVVRHQEPALSIKLGDKVEVRTAQDVYRARRVVVAVGAWTTRLLGDLVPLPPLRVTQEQPAHFRPLHPGDWPAFIHRVPDGVYGMATPGEGIKVGHHGSGPEVDPDRRDFTAEPGRFRALRDYVRQWLPGVDADAATPISCTYTSTPNSDFVLDRYGPLVVAAGFSGHGFKFVPAIGRVLADLATSDALADPRFRLSIPAGQGNS</sequence>
<dbReference type="PANTHER" id="PTHR10961">
    <property type="entry name" value="PEROXISOMAL SARCOSINE OXIDASE"/>
    <property type="match status" value="1"/>
</dbReference>
<evidence type="ECO:0000313" key="7">
    <source>
        <dbReference type="Proteomes" id="UP000542674"/>
    </source>
</evidence>
<dbReference type="PANTHER" id="PTHR10961:SF7">
    <property type="entry name" value="FAD DEPENDENT OXIDOREDUCTASE DOMAIN-CONTAINING PROTEIN"/>
    <property type="match status" value="1"/>
</dbReference>
<dbReference type="SUPFAM" id="SSF54373">
    <property type="entry name" value="FAD-linked reductases, C-terminal domain"/>
    <property type="match status" value="1"/>
</dbReference>
<dbReference type="Proteomes" id="UP000542674">
    <property type="component" value="Unassembled WGS sequence"/>
</dbReference>